<feature type="region of interest" description="Disordered" evidence="1">
    <location>
        <begin position="188"/>
        <end position="208"/>
    </location>
</feature>
<dbReference type="Gene3D" id="3.40.1090.10">
    <property type="entry name" value="Cytosolic phospholipase A2 catalytic domain"/>
    <property type="match status" value="1"/>
</dbReference>
<dbReference type="EMBL" id="JAGFBS010000005">
    <property type="protein sequence ID" value="KAG6379362.1"/>
    <property type="molecule type" value="Genomic_DNA"/>
</dbReference>
<dbReference type="OrthoDB" id="2411449at2759"/>
<protein>
    <submittedName>
        <fullName evidence="3">P-loop containing nucleoside triphosphate hydrolase protein</fullName>
    </submittedName>
</protein>
<evidence type="ECO:0000313" key="3">
    <source>
        <dbReference type="EMBL" id="KAG6379362.1"/>
    </source>
</evidence>
<dbReference type="InterPro" id="IPR016035">
    <property type="entry name" value="Acyl_Trfase/lysoPLipase"/>
</dbReference>
<dbReference type="Pfam" id="PF01926">
    <property type="entry name" value="MMR_HSR1"/>
    <property type="match status" value="1"/>
</dbReference>
<dbReference type="InterPro" id="IPR006073">
    <property type="entry name" value="GTP-bd"/>
</dbReference>
<dbReference type="GO" id="GO:0016787">
    <property type="term" value="F:hydrolase activity"/>
    <property type="evidence" value="ECO:0007669"/>
    <property type="project" value="UniProtKB-KW"/>
</dbReference>
<dbReference type="Proteomes" id="UP000683000">
    <property type="component" value="Unassembled WGS sequence"/>
</dbReference>
<comment type="caution">
    <text evidence="3">The sequence shown here is derived from an EMBL/GenBank/DDBJ whole genome shotgun (WGS) entry which is preliminary data.</text>
</comment>
<dbReference type="SUPFAM" id="SSF52151">
    <property type="entry name" value="FabD/lysophospholipase-like"/>
    <property type="match status" value="1"/>
</dbReference>
<proteinExistence type="predicted"/>
<dbReference type="SUPFAM" id="SSF52540">
    <property type="entry name" value="P-loop containing nucleoside triphosphate hydrolases"/>
    <property type="match status" value="1"/>
</dbReference>
<dbReference type="GO" id="GO:0005525">
    <property type="term" value="F:GTP binding"/>
    <property type="evidence" value="ECO:0007669"/>
    <property type="project" value="InterPro"/>
</dbReference>
<gene>
    <name evidence="3" type="ORF">JVT61DRAFT_11825</name>
</gene>
<evidence type="ECO:0000256" key="1">
    <source>
        <dbReference type="SAM" id="MobiDB-lite"/>
    </source>
</evidence>
<evidence type="ECO:0000259" key="2">
    <source>
        <dbReference type="Pfam" id="PF01926"/>
    </source>
</evidence>
<name>A0A8I2YX91_9AGAM</name>
<organism evidence="3 4">
    <name type="scientific">Boletus reticuloceps</name>
    <dbReference type="NCBI Taxonomy" id="495285"/>
    <lineage>
        <taxon>Eukaryota</taxon>
        <taxon>Fungi</taxon>
        <taxon>Dikarya</taxon>
        <taxon>Basidiomycota</taxon>
        <taxon>Agaricomycotina</taxon>
        <taxon>Agaricomycetes</taxon>
        <taxon>Agaricomycetidae</taxon>
        <taxon>Boletales</taxon>
        <taxon>Boletineae</taxon>
        <taxon>Boletaceae</taxon>
        <taxon>Boletoideae</taxon>
        <taxon>Boletus</taxon>
    </lineage>
</organism>
<sequence>MGETGSGKSSIINLIAGHNRAAVSNDSMPCTSHFMPYEVSLEGRTYLLWDTPGLTEASKSRLFRRLQVTQVPEYSLESFLRERCRREELDLFVLCMRGNRASAEMLRIYEIFCRAGRQTTIPLVVAVTRLERMKPTMDAWWQNNEKELANRGMVFDGHACVTCLSPHQLRSASQQAIHRLISSEYQPRARPPLGKEEESPNNSGRSSHVAVDVAQRVTPVTCYKESKNPDEPSLPCDVFDLICGTATGGLIAILLGRLQMSCEQAIKAYSDVEEAIFGEARTIGDILARCLQTPRNHLWFYTQQSSPVFHDRPSSLWYPRPLRLMPMLTGSAHLRGLLTPTAPERRWSIRDTALGTASCPRLFFSVRSGRVWFLHSSEYIWLQQPI</sequence>
<keyword evidence="3" id="KW-0378">Hydrolase</keyword>
<reference evidence="3" key="1">
    <citation type="submission" date="2021-03" db="EMBL/GenBank/DDBJ databases">
        <title>Evolutionary innovations through gain and loss of genes in the ectomycorrhizal Boletales.</title>
        <authorList>
            <person name="Wu G."/>
            <person name="Miyauchi S."/>
            <person name="Morin E."/>
            <person name="Yang Z.-L."/>
            <person name="Xu J."/>
            <person name="Martin F.M."/>
        </authorList>
    </citation>
    <scope>NUCLEOTIDE SEQUENCE</scope>
    <source>
        <strain evidence="3">BR01</strain>
    </source>
</reference>
<evidence type="ECO:0000313" key="4">
    <source>
        <dbReference type="Proteomes" id="UP000683000"/>
    </source>
</evidence>
<dbReference type="AlphaFoldDB" id="A0A8I2YX91"/>
<dbReference type="Gene3D" id="3.40.50.300">
    <property type="entry name" value="P-loop containing nucleotide triphosphate hydrolases"/>
    <property type="match status" value="1"/>
</dbReference>
<feature type="domain" description="G" evidence="2">
    <location>
        <begin position="1"/>
        <end position="97"/>
    </location>
</feature>
<accession>A0A8I2YX91</accession>
<dbReference type="InterPro" id="IPR027417">
    <property type="entry name" value="P-loop_NTPase"/>
</dbReference>
<keyword evidence="4" id="KW-1185">Reference proteome</keyword>